<dbReference type="Gene3D" id="1.10.10.10">
    <property type="entry name" value="Winged helix-like DNA-binding domain superfamily/Winged helix DNA-binding domain"/>
    <property type="match status" value="1"/>
</dbReference>
<evidence type="ECO:0000256" key="3">
    <source>
        <dbReference type="ARBA" id="ARBA00023082"/>
    </source>
</evidence>
<evidence type="ECO:0000256" key="4">
    <source>
        <dbReference type="ARBA" id="ARBA00023163"/>
    </source>
</evidence>
<keyword evidence="3" id="KW-0731">Sigma factor</keyword>
<dbReference type="NCBIfam" id="TIGR02937">
    <property type="entry name" value="sigma70-ECF"/>
    <property type="match status" value="1"/>
</dbReference>
<gene>
    <name evidence="7" type="ORF">GCM10022210_02410</name>
</gene>
<dbReference type="NCBIfam" id="TIGR02985">
    <property type="entry name" value="Sig70_bacteroi1"/>
    <property type="match status" value="1"/>
</dbReference>
<comment type="caution">
    <text evidence="7">The sequence shown here is derived from an EMBL/GenBank/DDBJ whole genome shotgun (WGS) entry which is preliminary data.</text>
</comment>
<dbReference type="InterPro" id="IPR007627">
    <property type="entry name" value="RNA_pol_sigma70_r2"/>
</dbReference>
<evidence type="ECO:0000256" key="1">
    <source>
        <dbReference type="ARBA" id="ARBA00010641"/>
    </source>
</evidence>
<keyword evidence="4" id="KW-0804">Transcription</keyword>
<dbReference type="PANTHER" id="PTHR43133:SF46">
    <property type="entry name" value="RNA POLYMERASE SIGMA-70 FACTOR ECF SUBFAMILY"/>
    <property type="match status" value="1"/>
</dbReference>
<dbReference type="SUPFAM" id="SSF88659">
    <property type="entry name" value="Sigma3 and sigma4 domains of RNA polymerase sigma factors"/>
    <property type="match status" value="1"/>
</dbReference>
<dbReference type="InterPro" id="IPR036388">
    <property type="entry name" value="WH-like_DNA-bd_sf"/>
</dbReference>
<dbReference type="InterPro" id="IPR014327">
    <property type="entry name" value="RNA_pol_sigma70_bacteroid"/>
</dbReference>
<accession>A0ABP7P2H0</accession>
<dbReference type="Pfam" id="PF04542">
    <property type="entry name" value="Sigma70_r2"/>
    <property type="match status" value="1"/>
</dbReference>
<feature type="domain" description="RNA polymerase sigma factor 70 region 4 type 2" evidence="6">
    <location>
        <begin position="123"/>
        <end position="173"/>
    </location>
</feature>
<dbReference type="EMBL" id="BAAAZC010000003">
    <property type="protein sequence ID" value="GAA3958556.1"/>
    <property type="molecule type" value="Genomic_DNA"/>
</dbReference>
<organism evidence="7 8">
    <name type="scientific">Mucilaginibacter dorajii</name>
    <dbReference type="NCBI Taxonomy" id="692994"/>
    <lineage>
        <taxon>Bacteria</taxon>
        <taxon>Pseudomonadati</taxon>
        <taxon>Bacteroidota</taxon>
        <taxon>Sphingobacteriia</taxon>
        <taxon>Sphingobacteriales</taxon>
        <taxon>Sphingobacteriaceae</taxon>
        <taxon>Mucilaginibacter</taxon>
    </lineage>
</organism>
<keyword evidence="2" id="KW-0805">Transcription regulation</keyword>
<dbReference type="CDD" id="cd06171">
    <property type="entry name" value="Sigma70_r4"/>
    <property type="match status" value="1"/>
</dbReference>
<feature type="domain" description="RNA polymerase sigma-70 region 2" evidence="5">
    <location>
        <begin position="28"/>
        <end position="92"/>
    </location>
</feature>
<dbReference type="InterPro" id="IPR039425">
    <property type="entry name" value="RNA_pol_sigma-70-like"/>
</dbReference>
<evidence type="ECO:0000313" key="8">
    <source>
        <dbReference type="Proteomes" id="UP001500742"/>
    </source>
</evidence>
<evidence type="ECO:0000256" key="2">
    <source>
        <dbReference type="ARBA" id="ARBA00023015"/>
    </source>
</evidence>
<protein>
    <submittedName>
        <fullName evidence="7">RNA polymerase sigma-70 factor</fullName>
    </submittedName>
</protein>
<keyword evidence="8" id="KW-1185">Reference proteome</keyword>
<name>A0ABP7P2H0_9SPHI</name>
<reference evidence="8" key="1">
    <citation type="journal article" date="2019" name="Int. J. Syst. Evol. Microbiol.">
        <title>The Global Catalogue of Microorganisms (GCM) 10K type strain sequencing project: providing services to taxonomists for standard genome sequencing and annotation.</title>
        <authorList>
            <consortium name="The Broad Institute Genomics Platform"/>
            <consortium name="The Broad Institute Genome Sequencing Center for Infectious Disease"/>
            <person name="Wu L."/>
            <person name="Ma J."/>
        </authorList>
    </citation>
    <scope>NUCLEOTIDE SEQUENCE [LARGE SCALE GENOMIC DNA]</scope>
    <source>
        <strain evidence="8">JCM 16601</strain>
    </source>
</reference>
<dbReference type="InterPro" id="IPR014284">
    <property type="entry name" value="RNA_pol_sigma-70_dom"/>
</dbReference>
<sequence>MINRSELTDHELFTLLKDKNMVAFDLVFERFYRPLCFFASRIIQDRFDAQDIVQDVFVKFWQKENIPDTLNSLRAYLYVSVKNSCFNQLEKNNVKFKHQQTLLNADIEEATVLNNIIQAEVLRQVFAAVDTLPEQCRKIIRMTFEDGKKAKEIACELGITISTVNNQKMRGLSLLKTRLSDEGLALGALLLLPGLFSHIK</sequence>
<dbReference type="Pfam" id="PF08281">
    <property type="entry name" value="Sigma70_r4_2"/>
    <property type="match status" value="1"/>
</dbReference>
<dbReference type="Proteomes" id="UP001500742">
    <property type="component" value="Unassembled WGS sequence"/>
</dbReference>
<dbReference type="Gene3D" id="1.10.1740.10">
    <property type="match status" value="1"/>
</dbReference>
<dbReference type="InterPro" id="IPR013325">
    <property type="entry name" value="RNA_pol_sigma_r2"/>
</dbReference>
<evidence type="ECO:0000259" key="5">
    <source>
        <dbReference type="Pfam" id="PF04542"/>
    </source>
</evidence>
<dbReference type="SUPFAM" id="SSF88946">
    <property type="entry name" value="Sigma2 domain of RNA polymerase sigma factors"/>
    <property type="match status" value="1"/>
</dbReference>
<dbReference type="RefSeq" id="WP_259096001.1">
    <property type="nucleotide sequence ID" value="NZ_BAAAZC010000003.1"/>
</dbReference>
<comment type="similarity">
    <text evidence="1">Belongs to the sigma-70 factor family. ECF subfamily.</text>
</comment>
<dbReference type="InterPro" id="IPR013324">
    <property type="entry name" value="RNA_pol_sigma_r3/r4-like"/>
</dbReference>
<evidence type="ECO:0000313" key="7">
    <source>
        <dbReference type="EMBL" id="GAA3958556.1"/>
    </source>
</evidence>
<dbReference type="InterPro" id="IPR013249">
    <property type="entry name" value="RNA_pol_sigma70_r4_t2"/>
</dbReference>
<dbReference type="PANTHER" id="PTHR43133">
    <property type="entry name" value="RNA POLYMERASE ECF-TYPE SIGMA FACTO"/>
    <property type="match status" value="1"/>
</dbReference>
<proteinExistence type="inferred from homology"/>
<evidence type="ECO:0000259" key="6">
    <source>
        <dbReference type="Pfam" id="PF08281"/>
    </source>
</evidence>